<dbReference type="SUPFAM" id="SSF53474">
    <property type="entry name" value="alpha/beta-Hydrolases"/>
    <property type="match status" value="1"/>
</dbReference>
<dbReference type="GO" id="GO:0016787">
    <property type="term" value="F:hydrolase activity"/>
    <property type="evidence" value="ECO:0007669"/>
    <property type="project" value="UniProtKB-KW"/>
</dbReference>
<reference evidence="2 3" key="1">
    <citation type="submission" date="2016-05" db="EMBL/GenBank/DDBJ databases">
        <title>A degradative enzymes factory behind the ericoid mycorrhizal symbiosis.</title>
        <authorList>
            <consortium name="DOE Joint Genome Institute"/>
            <person name="Martino E."/>
            <person name="Morin E."/>
            <person name="Grelet G."/>
            <person name="Kuo A."/>
            <person name="Kohler A."/>
            <person name="Daghino S."/>
            <person name="Barry K."/>
            <person name="Choi C."/>
            <person name="Cichocki N."/>
            <person name="Clum A."/>
            <person name="Copeland A."/>
            <person name="Hainaut M."/>
            <person name="Haridas S."/>
            <person name="Labutti K."/>
            <person name="Lindquist E."/>
            <person name="Lipzen A."/>
            <person name="Khouja H.-R."/>
            <person name="Murat C."/>
            <person name="Ohm R."/>
            <person name="Olson A."/>
            <person name="Spatafora J."/>
            <person name="Veneault-Fourrey C."/>
            <person name="Henrissat B."/>
            <person name="Grigoriev I."/>
            <person name="Martin F."/>
            <person name="Perotto S."/>
        </authorList>
    </citation>
    <scope>NUCLEOTIDE SEQUENCE [LARGE SCALE GENOMIC DNA]</scope>
    <source>
        <strain evidence="2 3">UAMH 7357</strain>
    </source>
</reference>
<accession>A0A2J6PT89</accession>
<keyword evidence="3" id="KW-1185">Reference proteome</keyword>
<evidence type="ECO:0000313" key="3">
    <source>
        <dbReference type="Proteomes" id="UP000235672"/>
    </source>
</evidence>
<dbReference type="GO" id="GO:0016020">
    <property type="term" value="C:membrane"/>
    <property type="evidence" value="ECO:0007669"/>
    <property type="project" value="TreeGrafter"/>
</dbReference>
<dbReference type="EMBL" id="KZ613501">
    <property type="protein sequence ID" value="PMD17199.1"/>
    <property type="molecule type" value="Genomic_DNA"/>
</dbReference>
<dbReference type="Pfam" id="PF12697">
    <property type="entry name" value="Abhydrolase_6"/>
    <property type="match status" value="1"/>
</dbReference>
<dbReference type="AlphaFoldDB" id="A0A2J6PT89"/>
<keyword evidence="2" id="KW-0378">Hydrolase</keyword>
<dbReference type="InterPro" id="IPR050266">
    <property type="entry name" value="AB_hydrolase_sf"/>
</dbReference>
<dbReference type="InterPro" id="IPR029058">
    <property type="entry name" value="AB_hydrolase_fold"/>
</dbReference>
<dbReference type="PRINTS" id="PR00111">
    <property type="entry name" value="ABHYDROLASE"/>
</dbReference>
<dbReference type="PANTHER" id="PTHR43798">
    <property type="entry name" value="MONOACYLGLYCEROL LIPASE"/>
    <property type="match status" value="1"/>
</dbReference>
<dbReference type="Proteomes" id="UP000235672">
    <property type="component" value="Unassembled WGS sequence"/>
</dbReference>
<dbReference type="STRING" id="1745343.A0A2J6PT89"/>
<dbReference type="InterPro" id="IPR000073">
    <property type="entry name" value="AB_hydrolase_1"/>
</dbReference>
<evidence type="ECO:0000259" key="1">
    <source>
        <dbReference type="Pfam" id="PF12697"/>
    </source>
</evidence>
<protein>
    <submittedName>
        <fullName evidence="2">Alpha/beta-hydrolase</fullName>
    </submittedName>
</protein>
<organism evidence="2 3">
    <name type="scientific">Hyaloscypha hepaticicola</name>
    <dbReference type="NCBI Taxonomy" id="2082293"/>
    <lineage>
        <taxon>Eukaryota</taxon>
        <taxon>Fungi</taxon>
        <taxon>Dikarya</taxon>
        <taxon>Ascomycota</taxon>
        <taxon>Pezizomycotina</taxon>
        <taxon>Leotiomycetes</taxon>
        <taxon>Helotiales</taxon>
        <taxon>Hyaloscyphaceae</taxon>
        <taxon>Hyaloscypha</taxon>
    </lineage>
</organism>
<evidence type="ECO:0000313" key="2">
    <source>
        <dbReference type="EMBL" id="PMD17199.1"/>
    </source>
</evidence>
<sequence length="379" mass="41728">MLSHPSKSPNECGWRGHLASCCLAYDTADSPLYYFTGTPIERHPEIRHYNLNYLLPDAMSTPDQPPLAPEASSEGISLHFASINPSGKRTIVLIHGACCSGSNWDLVIPYLANSYHLLVPDLPGHGQSRHITPFSLESSSKHLFRLIRKHAINCRAYIVGHSLGAHVAIYLASTYPEVVNDVFVSGFEIYPSTTFSSSAPYALWFDQQVQKLIPRSVISWLMDGTDVQGGESGSWTLELCRQIAPVIVTKIWPSPWPARTLIVAAGKGGIIPSKDHPHDAVRLMEIGKELNPETVALRHSMMRHPWNRQDPVLFAEMARCWFEGREVSTRFQRGAITFALAICGGIIWATDVPADVVVLGIAPWTMAVTLRVGSALADG</sequence>
<name>A0A2J6PT89_9HELO</name>
<gene>
    <name evidence="2" type="ORF">NA56DRAFT_662498</name>
</gene>
<feature type="domain" description="AB hydrolase-1" evidence="1">
    <location>
        <begin position="91"/>
        <end position="290"/>
    </location>
</feature>
<proteinExistence type="predicted"/>
<dbReference type="PANTHER" id="PTHR43798:SF33">
    <property type="entry name" value="HYDROLASE, PUTATIVE (AFU_ORTHOLOGUE AFUA_2G14860)-RELATED"/>
    <property type="match status" value="1"/>
</dbReference>
<dbReference type="OrthoDB" id="8119704at2759"/>
<dbReference type="Gene3D" id="3.40.50.1820">
    <property type="entry name" value="alpha/beta hydrolase"/>
    <property type="match status" value="1"/>
</dbReference>